<feature type="region of interest" description="Disordered" evidence="15">
    <location>
        <begin position="766"/>
        <end position="793"/>
    </location>
</feature>
<evidence type="ECO:0000256" key="7">
    <source>
        <dbReference type="ARBA" id="ARBA00022741"/>
    </source>
</evidence>
<dbReference type="CDD" id="cd06225">
    <property type="entry name" value="HAMP"/>
    <property type="match status" value="1"/>
</dbReference>
<keyword evidence="12 16" id="KW-0472">Membrane</keyword>
<keyword evidence="9" id="KW-0067">ATP-binding</keyword>
<evidence type="ECO:0000256" key="16">
    <source>
        <dbReference type="SAM" id="Phobius"/>
    </source>
</evidence>
<evidence type="ECO:0000259" key="19">
    <source>
        <dbReference type="PROSITE" id="PS50885"/>
    </source>
</evidence>
<reference evidence="20 21" key="1">
    <citation type="submission" date="2020-05" db="EMBL/GenBank/DDBJ databases">
        <authorList>
            <person name="Casaregola S."/>
            <person name="Devillers H."/>
            <person name="Grondin C."/>
        </authorList>
    </citation>
    <scope>NUCLEOTIDE SEQUENCE [LARGE SCALE GENOMIC DNA]</scope>
    <source>
        <strain evidence="20 21">CLIB 1767</strain>
    </source>
</reference>
<evidence type="ECO:0000256" key="4">
    <source>
        <dbReference type="ARBA" id="ARBA00022553"/>
    </source>
</evidence>
<dbReference type="InterPro" id="IPR003661">
    <property type="entry name" value="HisK_dim/P_dom"/>
</dbReference>
<dbReference type="InterPro" id="IPR004358">
    <property type="entry name" value="Sig_transdc_His_kin-like_C"/>
</dbReference>
<dbReference type="Gene3D" id="3.40.50.2300">
    <property type="match status" value="1"/>
</dbReference>
<dbReference type="GO" id="GO:0007234">
    <property type="term" value="P:osmosensory signaling via phosphorelay pathway"/>
    <property type="evidence" value="ECO:0007669"/>
    <property type="project" value="UniProtKB-ARBA"/>
</dbReference>
<evidence type="ECO:0000313" key="20">
    <source>
        <dbReference type="EMBL" id="CAB4256251.1"/>
    </source>
</evidence>
<comment type="subcellular location">
    <subcellularLocation>
        <location evidence="2">Membrane</location>
    </subcellularLocation>
</comment>
<feature type="modified residue" description="4-aspartylphosphate" evidence="14">
    <location>
        <position position="1090"/>
    </location>
</feature>
<evidence type="ECO:0000256" key="8">
    <source>
        <dbReference type="ARBA" id="ARBA00022777"/>
    </source>
</evidence>
<dbReference type="CDD" id="cd00082">
    <property type="entry name" value="HisKA"/>
    <property type="match status" value="1"/>
</dbReference>
<dbReference type="PRINTS" id="PR00344">
    <property type="entry name" value="BCTRLSENSOR"/>
</dbReference>
<feature type="transmembrane region" description="Helical" evidence="16">
    <location>
        <begin position="27"/>
        <end position="51"/>
    </location>
</feature>
<keyword evidence="21" id="KW-1185">Reference proteome</keyword>
<feature type="domain" description="Response regulatory" evidence="18">
    <location>
        <begin position="1035"/>
        <end position="1156"/>
    </location>
</feature>
<evidence type="ECO:0000256" key="2">
    <source>
        <dbReference type="ARBA" id="ARBA00004370"/>
    </source>
</evidence>
<keyword evidence="10 16" id="KW-1133">Transmembrane helix</keyword>
<comment type="caution">
    <text evidence="20">The sequence shown here is derived from an EMBL/GenBank/DDBJ whole genome shotgun (WGS) entry which is preliminary data.</text>
</comment>
<evidence type="ECO:0000256" key="11">
    <source>
        <dbReference type="ARBA" id="ARBA00023012"/>
    </source>
</evidence>
<keyword evidence="8 20" id="KW-0418">Kinase</keyword>
<name>A0A8H2VIW9_9SACH</name>
<feature type="region of interest" description="Disordered" evidence="15">
    <location>
        <begin position="456"/>
        <end position="490"/>
    </location>
</feature>
<evidence type="ECO:0000256" key="1">
    <source>
        <dbReference type="ARBA" id="ARBA00000085"/>
    </source>
</evidence>
<dbReference type="SUPFAM" id="SSF52172">
    <property type="entry name" value="CheY-like"/>
    <property type="match status" value="1"/>
</dbReference>
<feature type="compositionally biased region" description="Polar residues" evidence="15">
    <location>
        <begin position="384"/>
        <end position="400"/>
    </location>
</feature>
<dbReference type="InterPro" id="IPR011006">
    <property type="entry name" value="CheY-like_superfamily"/>
</dbReference>
<dbReference type="InterPro" id="IPR001789">
    <property type="entry name" value="Sig_transdc_resp-reg_receiver"/>
</dbReference>
<evidence type="ECO:0000256" key="14">
    <source>
        <dbReference type="PROSITE-ProRule" id="PRU00169"/>
    </source>
</evidence>
<dbReference type="Pfam" id="PF02518">
    <property type="entry name" value="HATPase_c"/>
    <property type="match status" value="1"/>
</dbReference>
<dbReference type="InterPro" id="IPR036890">
    <property type="entry name" value="HATPase_C_sf"/>
</dbReference>
<evidence type="ECO:0000259" key="17">
    <source>
        <dbReference type="PROSITE" id="PS50109"/>
    </source>
</evidence>
<protein>
    <recommendedName>
        <fullName evidence="3">histidine kinase</fullName>
        <ecNumber evidence="3">2.7.13.3</ecNumber>
    </recommendedName>
</protein>
<dbReference type="AlphaFoldDB" id="A0A8H2VIW9"/>
<dbReference type="Gene3D" id="1.10.287.130">
    <property type="match status" value="1"/>
</dbReference>
<accession>A0A8H2VIW9</accession>
<evidence type="ECO:0000313" key="21">
    <source>
        <dbReference type="Proteomes" id="UP000644660"/>
    </source>
</evidence>
<dbReference type="Pfam" id="PF00512">
    <property type="entry name" value="HisKA"/>
    <property type="match status" value="1"/>
</dbReference>
<keyword evidence="13" id="KW-0325">Glycoprotein</keyword>
<dbReference type="SMART" id="SM00448">
    <property type="entry name" value="REC"/>
    <property type="match status" value="1"/>
</dbReference>
<evidence type="ECO:0000256" key="5">
    <source>
        <dbReference type="ARBA" id="ARBA00022679"/>
    </source>
</evidence>
<keyword evidence="7" id="KW-0547">Nucleotide-binding</keyword>
<dbReference type="EC" id="2.7.13.3" evidence="3"/>
<proteinExistence type="predicted"/>
<sequence>MLHSLTKLIPRRFSPKPPYKVSIRTQLTALVSLVAILSLVILAITTGVYFTSNYKDLRSNRLYIAAQLKSSQLTQTLNYLFYQCYYLSSRDTLQKSLANYVAGNKSESNWVDSLSVVEKFLSSSNLFYASRVYDSTFSTVMNATNNSTGDQIPDSVLSQLFPLSTNISLPSSLDSEGILTDPVKNGTDYLMSMSLPIFTNPSIILSDVSKVYGYITIVMSAQGAYGVFKDTTALEKSNVAVLSSVRNSSGYLTGYHFVFPPQGTPSDIISTEIALVNGTFLNSAFRLGRAGSVKSTKFIIYSNNVAVGYSPCTFPLVNWVAIVSQAESVFLSQSIKLAKIIAGTVVAIGVFVIVVTFPLAHWAVKPIVRLQKATELITEGRGLRTNSPGSQSASRNNSIRRTSFQSSRFHFSNSIIGNLKFDRNDQNFNNSVNEKVHLTSSSLAASMHADSLHHIDGSNLHPISPLDDASSNKEAHSMTTDSNERLSNKSRNLTTSTNLIEARVPFSRTLFSDELSDLTETFNTMTDALDQHYALLEDRVRARTKQLEAAKIEAETANEAKTVFIANISHELRTPLNGILGMAAISMEEEDMDKIKNSLKLIFRSGELLLHILTELLTFSKNVLRRTKLEKRNFCITDVALQIKSIFGKIAKDQHVRLSIILSPNIMRTMILYGDSNRIIQIVMNLVSNALKFTPEDGKVDVRIKLLGEYDAILSDKFQHKKVYVKNGTEFPDDESTSRVGRKQILNNGEVGDSYVQDGTDLNKEQADKIEDGHSSTDSDKEGDETDSKSLVSVSTSSYDDTVFNSQFKKTPHLYEEIDNDKGTELKEPKTWVISIEVEDTGSGIDKSLHDSVFEPFVQGDQTLSRQYGGTGLGLSICRQLATMMNGTMELKSDVGVGSKFTFTVPLKQTRELQFDDIETAFEDEFNAKSKKNRKVKFRVARSINSRKSRSSIVTAGSSSRISRLSTEDVQETPLEDATYDKETNTEQLHEVALSKENYHTKSSLNLDRPFLQSTGTATSSRSIPSLANSGKSLKILVAEDNHVNQEVIKRMLNLEGINSIDLACDGQEAFDKIKELKSEDENYDIVFMDVQMPKIDGLLSTRMIRQELDYTSPIVALTAFADDSNIKECIEAGMDGFLSKPIKRPQLKTIIKEYCPDWEPPVKKTDSKYLKERSSAKTSKVVSSPPNEETKPASSKDVQQ</sequence>
<feature type="domain" description="Histidine kinase" evidence="17">
    <location>
        <begin position="567"/>
        <end position="909"/>
    </location>
</feature>
<dbReference type="InterPro" id="IPR005467">
    <property type="entry name" value="His_kinase_dom"/>
</dbReference>
<dbReference type="InterPro" id="IPR003660">
    <property type="entry name" value="HAMP_dom"/>
</dbReference>
<dbReference type="PANTHER" id="PTHR43719">
    <property type="entry name" value="TWO-COMPONENT HISTIDINE KINASE"/>
    <property type="match status" value="1"/>
</dbReference>
<keyword evidence="11" id="KW-0902">Two-component regulatory system</keyword>
<evidence type="ECO:0000256" key="3">
    <source>
        <dbReference type="ARBA" id="ARBA00012438"/>
    </source>
</evidence>
<keyword evidence="4 14" id="KW-0597">Phosphoprotein</keyword>
<feature type="domain" description="HAMP" evidence="19">
    <location>
        <begin position="502"/>
        <end position="534"/>
    </location>
</feature>
<evidence type="ECO:0000256" key="15">
    <source>
        <dbReference type="SAM" id="MobiDB-lite"/>
    </source>
</evidence>
<feature type="compositionally biased region" description="Basic and acidic residues" evidence="15">
    <location>
        <begin position="1160"/>
        <end position="1176"/>
    </location>
</feature>
<dbReference type="OrthoDB" id="60033at2759"/>
<dbReference type="Gene3D" id="3.30.565.10">
    <property type="entry name" value="Histidine kinase-like ATPase, C-terminal domain"/>
    <property type="match status" value="1"/>
</dbReference>
<dbReference type="PROSITE" id="PS50110">
    <property type="entry name" value="RESPONSE_REGULATORY"/>
    <property type="match status" value="1"/>
</dbReference>
<feature type="transmembrane region" description="Helical" evidence="16">
    <location>
        <begin position="340"/>
        <end position="364"/>
    </location>
</feature>
<dbReference type="FunFam" id="1.10.287.130:FF:000004">
    <property type="entry name" value="Ethylene receptor 1"/>
    <property type="match status" value="1"/>
</dbReference>
<dbReference type="SUPFAM" id="SSF47384">
    <property type="entry name" value="Homodimeric domain of signal transducing histidine kinase"/>
    <property type="match status" value="1"/>
</dbReference>
<evidence type="ECO:0000256" key="12">
    <source>
        <dbReference type="ARBA" id="ARBA00023136"/>
    </source>
</evidence>
<feature type="region of interest" description="Disordered" evidence="15">
    <location>
        <begin position="1160"/>
        <end position="1201"/>
    </location>
</feature>
<evidence type="ECO:0000256" key="6">
    <source>
        <dbReference type="ARBA" id="ARBA00022692"/>
    </source>
</evidence>
<dbReference type="Pfam" id="PF00072">
    <property type="entry name" value="Response_reg"/>
    <property type="match status" value="1"/>
</dbReference>
<keyword evidence="5" id="KW-0808">Transferase</keyword>
<dbReference type="PROSITE" id="PS50885">
    <property type="entry name" value="HAMP"/>
    <property type="match status" value="1"/>
</dbReference>
<dbReference type="SMART" id="SM00387">
    <property type="entry name" value="HATPase_c"/>
    <property type="match status" value="1"/>
</dbReference>
<dbReference type="InterPro" id="IPR050956">
    <property type="entry name" value="2C_system_His_kinase"/>
</dbReference>
<dbReference type="RefSeq" id="XP_041408095.1">
    <property type="nucleotide sequence ID" value="XM_041552161.1"/>
</dbReference>
<dbReference type="EMBL" id="CAEFZW010000009">
    <property type="protein sequence ID" value="CAB4256251.1"/>
    <property type="molecule type" value="Genomic_DNA"/>
</dbReference>
<feature type="compositionally biased region" description="Basic and acidic residues" evidence="15">
    <location>
        <begin position="766"/>
        <end position="780"/>
    </location>
</feature>
<dbReference type="GO" id="GO:0005886">
    <property type="term" value="C:plasma membrane"/>
    <property type="evidence" value="ECO:0007669"/>
    <property type="project" value="UniProtKB-ARBA"/>
</dbReference>
<dbReference type="PROSITE" id="PS50109">
    <property type="entry name" value="HIS_KIN"/>
    <property type="match status" value="1"/>
</dbReference>
<dbReference type="InterPro" id="IPR003594">
    <property type="entry name" value="HATPase_dom"/>
</dbReference>
<dbReference type="Proteomes" id="UP000644660">
    <property type="component" value="Unassembled WGS sequence"/>
</dbReference>
<gene>
    <name evidence="20" type="ORF">KABA2_09S00440</name>
</gene>
<keyword evidence="6 16" id="KW-0812">Transmembrane</keyword>
<dbReference type="GO" id="GO:0005524">
    <property type="term" value="F:ATP binding"/>
    <property type="evidence" value="ECO:0007669"/>
    <property type="project" value="UniProtKB-KW"/>
</dbReference>
<feature type="compositionally biased region" description="Polar residues" evidence="15">
    <location>
        <begin position="1177"/>
        <end position="1201"/>
    </location>
</feature>
<evidence type="ECO:0000256" key="9">
    <source>
        <dbReference type="ARBA" id="ARBA00022840"/>
    </source>
</evidence>
<dbReference type="InterPro" id="IPR036097">
    <property type="entry name" value="HisK_dim/P_sf"/>
</dbReference>
<dbReference type="CDD" id="cd17546">
    <property type="entry name" value="REC_hyHK_CKI1_RcsC-like"/>
    <property type="match status" value="1"/>
</dbReference>
<comment type="catalytic activity">
    <reaction evidence="1">
        <text>ATP + protein L-histidine = ADP + protein N-phospho-L-histidine.</text>
        <dbReference type="EC" id="2.7.13.3"/>
    </reaction>
</comment>
<dbReference type="FunFam" id="3.40.50.2300:FF:000289">
    <property type="entry name" value="Osmosensing histidine protein kinase SLN1"/>
    <property type="match status" value="1"/>
</dbReference>
<dbReference type="PANTHER" id="PTHR43719:SF34">
    <property type="entry name" value="TWO-COMPONENT SYSTEM PROTEIN B"/>
    <property type="match status" value="1"/>
</dbReference>
<organism evidence="20 21">
    <name type="scientific">Maudiozyma barnettii</name>
    <dbReference type="NCBI Taxonomy" id="61262"/>
    <lineage>
        <taxon>Eukaryota</taxon>
        <taxon>Fungi</taxon>
        <taxon>Dikarya</taxon>
        <taxon>Ascomycota</taxon>
        <taxon>Saccharomycotina</taxon>
        <taxon>Saccharomycetes</taxon>
        <taxon>Saccharomycetales</taxon>
        <taxon>Saccharomycetaceae</taxon>
        <taxon>Maudiozyma</taxon>
    </lineage>
</organism>
<evidence type="ECO:0000259" key="18">
    <source>
        <dbReference type="PROSITE" id="PS50110"/>
    </source>
</evidence>
<evidence type="ECO:0000256" key="10">
    <source>
        <dbReference type="ARBA" id="ARBA00022989"/>
    </source>
</evidence>
<dbReference type="GO" id="GO:0000155">
    <property type="term" value="F:phosphorelay sensor kinase activity"/>
    <property type="evidence" value="ECO:0007669"/>
    <property type="project" value="InterPro"/>
</dbReference>
<feature type="region of interest" description="Disordered" evidence="15">
    <location>
        <begin position="381"/>
        <end position="400"/>
    </location>
</feature>
<evidence type="ECO:0000256" key="13">
    <source>
        <dbReference type="ARBA" id="ARBA00023180"/>
    </source>
</evidence>
<dbReference type="SUPFAM" id="SSF55874">
    <property type="entry name" value="ATPase domain of HSP90 chaperone/DNA topoisomerase II/histidine kinase"/>
    <property type="match status" value="2"/>
</dbReference>
<feature type="compositionally biased region" description="Basic and acidic residues" evidence="15">
    <location>
        <begin position="470"/>
        <end position="487"/>
    </location>
</feature>
<dbReference type="GeneID" id="64859323"/>
<dbReference type="SMART" id="SM00388">
    <property type="entry name" value="HisKA"/>
    <property type="match status" value="1"/>
</dbReference>